<sequence>MVPWCPGAMVARRLGATVPWCHGATPPWCHGAMAPPCLGALLSWCPGALVPWCPGAMVMHGRRPRWPPALATDWARPHACSAWSLPQEQHPVLAARTKAPPRPKSSASSPVMDDATDNRHERKMKRGRRCYTGTGASHGLAMHASMRPRCTPTCPLSAYANYRQSP</sequence>
<protein>
    <submittedName>
        <fullName evidence="2">Uncharacterized protein</fullName>
    </submittedName>
</protein>
<dbReference type="PANTHER" id="PTHR34723">
    <property type="entry name" value="PROTEIN CBG17025"/>
    <property type="match status" value="1"/>
</dbReference>
<feature type="region of interest" description="Disordered" evidence="1">
    <location>
        <begin position="96"/>
        <end position="123"/>
    </location>
</feature>
<evidence type="ECO:0000256" key="1">
    <source>
        <dbReference type="SAM" id="MobiDB-lite"/>
    </source>
</evidence>
<dbReference type="PANTHER" id="PTHR34723:SF8">
    <property type="entry name" value="PROTEIN CBG17025"/>
    <property type="match status" value="1"/>
</dbReference>
<evidence type="ECO:0000313" key="2">
    <source>
        <dbReference type="EMBL" id="PHT25936.1"/>
    </source>
</evidence>
<proteinExistence type="predicted"/>
<gene>
    <name evidence="2" type="ORF">CQW23_34446</name>
</gene>
<dbReference type="AlphaFoldDB" id="A0A2G2UYV1"/>
<organism evidence="2">
    <name type="scientific">Capsicum baccatum</name>
    <name type="common">Peruvian pepper</name>
    <dbReference type="NCBI Taxonomy" id="33114"/>
    <lineage>
        <taxon>Eukaryota</taxon>
        <taxon>Viridiplantae</taxon>
        <taxon>Streptophyta</taxon>
        <taxon>Embryophyta</taxon>
        <taxon>Tracheophyta</taxon>
        <taxon>Spermatophyta</taxon>
        <taxon>Magnoliopsida</taxon>
        <taxon>eudicotyledons</taxon>
        <taxon>Gunneridae</taxon>
        <taxon>Pentapetalae</taxon>
        <taxon>asterids</taxon>
        <taxon>lamiids</taxon>
        <taxon>Solanales</taxon>
        <taxon>Solanaceae</taxon>
        <taxon>Solanoideae</taxon>
        <taxon>Capsiceae</taxon>
        <taxon>Capsicum</taxon>
    </lineage>
</organism>
<reference evidence="2" key="1">
    <citation type="journal article" date="2017" name="Genome Biol.">
        <title>New reference genome sequences of hot pepper reveal the massive evolution of plant disease-resistance genes by retroduplication.</title>
        <authorList>
            <person name="Kim S."/>
            <person name="Park J."/>
            <person name="Yeom S.I."/>
            <person name="Kim Y.M."/>
            <person name="Seo E."/>
            <person name="Kim K.T."/>
            <person name="Kim M.S."/>
            <person name="Lee J.M."/>
            <person name="Cheong K."/>
            <person name="Shin H.S."/>
            <person name="Kim S.B."/>
            <person name="Han K."/>
            <person name="Lee J."/>
            <person name="Park M."/>
            <person name="Lee H.A."/>
            <person name="Lee H.Y."/>
            <person name="Lee Y."/>
            <person name="Oh S."/>
            <person name="Lee J.H."/>
            <person name="Choi E."/>
            <person name="Choi E."/>
            <person name="Lee S.E."/>
            <person name="Jeon J."/>
            <person name="Kim H."/>
            <person name="Choi G."/>
            <person name="Song H."/>
            <person name="Lee J."/>
            <person name="Lee S.C."/>
            <person name="Kwon J.K."/>
            <person name="Lee H.Y."/>
            <person name="Koo N."/>
            <person name="Hong Y."/>
            <person name="Kim R.W."/>
            <person name="Kang W.H."/>
            <person name="Huh J.H."/>
            <person name="Kang B.C."/>
            <person name="Yang T.J."/>
            <person name="Lee Y.H."/>
            <person name="Bennetzen J.L."/>
            <person name="Choi D."/>
        </authorList>
    </citation>
    <scope>NUCLEOTIDE SEQUENCE [LARGE SCALE GENOMIC DNA]</scope>
    <source>
        <strain evidence="2">PBC81</strain>
        <tissue evidence="2">Leaf</tissue>
    </source>
</reference>
<name>A0A2G2UYV1_CAPBA</name>
<dbReference type="OrthoDB" id="20872at2759"/>
<accession>A0A2G2UYV1</accession>
<dbReference type="EMBL" id="MLFT02001150">
    <property type="protein sequence ID" value="PHT25936.1"/>
    <property type="molecule type" value="Genomic_DNA"/>
</dbReference>
<reference evidence="2" key="2">
    <citation type="journal article" date="2017" name="J. Anim. Genet.">
        <title>Multiple reference genome sequences of hot pepper reveal the massive evolution of plant disease resistance genes by retroduplication.</title>
        <authorList>
            <person name="Kim S."/>
            <person name="Park J."/>
            <person name="Yeom S.-I."/>
            <person name="Kim Y.-M."/>
            <person name="Seo E."/>
            <person name="Kim K.-T."/>
            <person name="Kim M.-S."/>
            <person name="Lee J.M."/>
            <person name="Cheong K."/>
            <person name="Shin H.-S."/>
            <person name="Kim S.-B."/>
            <person name="Han K."/>
            <person name="Lee J."/>
            <person name="Park M."/>
            <person name="Lee H.-A."/>
            <person name="Lee H.-Y."/>
            <person name="Lee Y."/>
            <person name="Oh S."/>
            <person name="Lee J.H."/>
            <person name="Choi E."/>
            <person name="Choi E."/>
            <person name="Lee S.E."/>
            <person name="Jeon J."/>
            <person name="Kim H."/>
            <person name="Choi G."/>
            <person name="Song H."/>
            <person name="Lee J."/>
            <person name="Lee S.-C."/>
            <person name="Kwon J.-K."/>
            <person name="Lee H.-Y."/>
            <person name="Koo N."/>
            <person name="Hong Y."/>
            <person name="Kim R.W."/>
            <person name="Kang W.-H."/>
            <person name="Huh J.H."/>
            <person name="Kang B.-C."/>
            <person name="Yang T.-J."/>
            <person name="Lee Y.-H."/>
            <person name="Bennetzen J.L."/>
            <person name="Choi D."/>
        </authorList>
    </citation>
    <scope>NUCLEOTIDE SEQUENCE [LARGE SCALE GENOMIC DNA]</scope>
    <source>
        <strain evidence="2">cv. PBC81</strain>
    </source>
</reference>
<comment type="caution">
    <text evidence="2">The sequence shown here is derived from an EMBL/GenBank/DDBJ whole genome shotgun (WGS) entry which is preliminary data.</text>
</comment>